<evidence type="ECO:0000256" key="9">
    <source>
        <dbReference type="ARBA" id="ARBA00022827"/>
    </source>
</evidence>
<dbReference type="Gene3D" id="3.30.9.10">
    <property type="entry name" value="D-Amino Acid Oxidase, subunit A, domain 2"/>
    <property type="match status" value="1"/>
</dbReference>
<accession>T1ERC6</accession>
<dbReference type="eggNOG" id="KOG0042">
    <property type="taxonomic scope" value="Eukaryota"/>
</dbReference>
<dbReference type="GO" id="GO:0005739">
    <property type="term" value="C:mitochondrion"/>
    <property type="evidence" value="ECO:0000318"/>
    <property type="project" value="GO_Central"/>
</dbReference>
<organism evidence="16 17">
    <name type="scientific">Helobdella robusta</name>
    <name type="common">Californian leech</name>
    <dbReference type="NCBI Taxonomy" id="6412"/>
    <lineage>
        <taxon>Eukaryota</taxon>
        <taxon>Metazoa</taxon>
        <taxon>Spiralia</taxon>
        <taxon>Lophotrochozoa</taxon>
        <taxon>Annelida</taxon>
        <taxon>Clitellata</taxon>
        <taxon>Hirudinea</taxon>
        <taxon>Rhynchobdellida</taxon>
        <taxon>Glossiphoniidae</taxon>
        <taxon>Helobdella</taxon>
    </lineage>
</organism>
<keyword evidence="17" id="KW-1185">Reference proteome</keyword>
<name>T1ERC6_HELRO</name>
<evidence type="ECO:0000313" key="17">
    <source>
        <dbReference type="Proteomes" id="UP000015101"/>
    </source>
</evidence>
<dbReference type="GO" id="GO:0006127">
    <property type="term" value="P:glycerol-3-phosphate shuttle"/>
    <property type="evidence" value="ECO:0000318"/>
    <property type="project" value="GO_Central"/>
</dbReference>
<sequence>MYDLVAGQKLLKSSYILSKSKALELFPMLKSNQLKGAIVYYDGQHDDARMCLALALTAARYGANVANHTEVIKLVKRKQGDKEVMAGAIVKDNITGKQFEIKAKCVVNATGPYTDFIRQLDDKQASKICQPSSVRRTWVSWIQPHRTEELFSSYPGSTLQWRACTTDIPCEVTDHPSPTEAEVQFILHEIKNYLNPDINVRRGDVLSAWSGIRPLVLDPNAKNTQSVARNHIIDVSDTNLVTIAGGKWTTYRHMAEETVNKCVEVCQLTTQNGCLTKGLLLDGAHKWTPTLFIRLIQDYGLDNDVAQHLARTYGDHSFSVAKLAQPTGKRWPVVGRRLHQDYPYIEAEVKYAVKEYAERALDVIARRTRLSFLNVQAAEEVLPRVVEIMSVELNWSKQRQEEELKRAKDFLSKEMGLNLKTELEKAQLQFTTEEVSFYTNKFKVLDADNKGYITVNDLRNHFKLMSIMRHGSIAAKKRESDDDKVLKPISIARSGGGV</sequence>
<dbReference type="Gene3D" id="1.10.8.870">
    <property type="entry name" value="Alpha-glycerophosphate oxidase, cap domain"/>
    <property type="match status" value="1"/>
</dbReference>
<dbReference type="RefSeq" id="XP_009019506.1">
    <property type="nucleotide sequence ID" value="XM_009021258.1"/>
</dbReference>
<protein>
    <recommendedName>
        <fullName evidence="5">glycerol-3-phosphate dehydrogenase</fullName>
        <ecNumber evidence="5">1.1.5.3</ecNumber>
    </recommendedName>
</protein>
<keyword evidence="10" id="KW-0106">Calcium</keyword>
<reference evidence="16" key="3">
    <citation type="submission" date="2015-06" db="UniProtKB">
        <authorList>
            <consortium name="EnsemblMetazoa"/>
        </authorList>
    </citation>
    <scope>IDENTIFICATION</scope>
</reference>
<keyword evidence="7" id="KW-0479">Metal-binding</keyword>
<reference evidence="15 17" key="2">
    <citation type="journal article" date="2013" name="Nature">
        <title>Insights into bilaterian evolution from three spiralian genomes.</title>
        <authorList>
            <person name="Simakov O."/>
            <person name="Marletaz F."/>
            <person name="Cho S.J."/>
            <person name="Edsinger-Gonzales E."/>
            <person name="Havlak P."/>
            <person name="Hellsten U."/>
            <person name="Kuo D.H."/>
            <person name="Larsson T."/>
            <person name="Lv J."/>
            <person name="Arendt D."/>
            <person name="Savage R."/>
            <person name="Osoegawa K."/>
            <person name="de Jong P."/>
            <person name="Grimwood J."/>
            <person name="Chapman J.A."/>
            <person name="Shapiro H."/>
            <person name="Aerts A."/>
            <person name="Otillar R.P."/>
            <person name="Terry A.Y."/>
            <person name="Boore J.L."/>
            <person name="Grigoriev I.V."/>
            <person name="Lindberg D.R."/>
            <person name="Seaver E.C."/>
            <person name="Weisblat D.A."/>
            <person name="Putnam N.H."/>
            <person name="Rokhsar D.S."/>
        </authorList>
    </citation>
    <scope>NUCLEOTIDE SEQUENCE</scope>
</reference>
<dbReference type="InterPro" id="IPR011992">
    <property type="entry name" value="EF-hand-dom_pair"/>
</dbReference>
<dbReference type="InterPro" id="IPR036188">
    <property type="entry name" value="FAD/NAD-bd_sf"/>
</dbReference>
<evidence type="ECO:0000256" key="11">
    <source>
        <dbReference type="ARBA" id="ARBA00022946"/>
    </source>
</evidence>
<dbReference type="FunFam" id="1.10.8.870:FF:000001">
    <property type="entry name" value="Glycerol-3-phosphate dehydrogenase"/>
    <property type="match status" value="1"/>
</dbReference>
<dbReference type="SUPFAM" id="SSF51905">
    <property type="entry name" value="FAD/NAD(P)-binding domain"/>
    <property type="match status" value="1"/>
</dbReference>
<comment type="cofactor">
    <cofactor evidence="1">
        <name>FAD</name>
        <dbReference type="ChEBI" id="CHEBI:57692"/>
    </cofactor>
</comment>
<dbReference type="EMBL" id="AMQM01000795">
    <property type="status" value="NOT_ANNOTATED_CDS"/>
    <property type="molecule type" value="Genomic_DNA"/>
</dbReference>
<dbReference type="OMA" id="PHIVKPM"/>
<dbReference type="GO" id="GO:0005509">
    <property type="term" value="F:calcium ion binding"/>
    <property type="evidence" value="ECO:0007669"/>
    <property type="project" value="InterPro"/>
</dbReference>
<keyword evidence="8" id="KW-0677">Repeat</keyword>
<evidence type="ECO:0000256" key="4">
    <source>
        <dbReference type="ARBA" id="ARBA00007330"/>
    </source>
</evidence>
<dbReference type="InterPro" id="IPR006076">
    <property type="entry name" value="FAD-dep_OxRdtase"/>
</dbReference>
<dbReference type="PROSITE" id="PS00978">
    <property type="entry name" value="FAD_G3PDH_2"/>
    <property type="match status" value="1"/>
</dbReference>
<dbReference type="SUPFAM" id="SSF47473">
    <property type="entry name" value="EF-hand"/>
    <property type="match status" value="1"/>
</dbReference>
<feature type="domain" description="EF-hand" evidence="14">
    <location>
        <begin position="433"/>
        <end position="468"/>
    </location>
</feature>
<dbReference type="GO" id="GO:0004368">
    <property type="term" value="F:glycerol-3-phosphate dehydrogenase (quinone) activity"/>
    <property type="evidence" value="ECO:0000318"/>
    <property type="project" value="GO_Central"/>
</dbReference>
<evidence type="ECO:0000259" key="14">
    <source>
        <dbReference type="PROSITE" id="PS50222"/>
    </source>
</evidence>
<dbReference type="InterPro" id="IPR000447">
    <property type="entry name" value="G3P_DH_FAD-dep"/>
</dbReference>
<dbReference type="Pfam" id="PF01266">
    <property type="entry name" value="DAO"/>
    <property type="match status" value="1"/>
</dbReference>
<evidence type="ECO:0000256" key="3">
    <source>
        <dbReference type="ARBA" id="ARBA00004745"/>
    </source>
</evidence>
<dbReference type="FunCoup" id="T1ERC6">
    <property type="interactions" value="1274"/>
</dbReference>
<dbReference type="InterPro" id="IPR031656">
    <property type="entry name" value="DAO_C"/>
</dbReference>
<dbReference type="OrthoDB" id="264015at2759"/>
<dbReference type="PANTHER" id="PTHR11985">
    <property type="entry name" value="GLYCEROL-3-PHOSPHATE DEHYDROGENASE"/>
    <property type="match status" value="1"/>
</dbReference>
<keyword evidence="13" id="KW-0496">Mitochondrion</keyword>
<dbReference type="STRING" id="6412.T1ERC6"/>
<reference evidence="17" key="1">
    <citation type="submission" date="2012-12" db="EMBL/GenBank/DDBJ databases">
        <authorList>
            <person name="Hellsten U."/>
            <person name="Grimwood J."/>
            <person name="Chapman J.A."/>
            <person name="Shapiro H."/>
            <person name="Aerts A."/>
            <person name="Otillar R.P."/>
            <person name="Terry A.Y."/>
            <person name="Boore J.L."/>
            <person name="Simakov O."/>
            <person name="Marletaz F."/>
            <person name="Cho S.-J."/>
            <person name="Edsinger-Gonzales E."/>
            <person name="Havlak P."/>
            <person name="Kuo D.-H."/>
            <person name="Larsson T."/>
            <person name="Lv J."/>
            <person name="Arendt D."/>
            <person name="Savage R."/>
            <person name="Osoegawa K."/>
            <person name="de Jong P."/>
            <person name="Lindberg D.R."/>
            <person name="Seaver E.C."/>
            <person name="Weisblat D.A."/>
            <person name="Putnam N.H."/>
            <person name="Grigoriev I.V."/>
            <person name="Rokhsar D.S."/>
        </authorList>
    </citation>
    <scope>NUCLEOTIDE SEQUENCE</scope>
</reference>
<dbReference type="GeneID" id="20199126"/>
<evidence type="ECO:0000256" key="10">
    <source>
        <dbReference type="ARBA" id="ARBA00022837"/>
    </source>
</evidence>
<dbReference type="Proteomes" id="UP000015101">
    <property type="component" value="Unassembled WGS sequence"/>
</dbReference>
<dbReference type="PROSITE" id="PS50222">
    <property type="entry name" value="EF_HAND_2"/>
    <property type="match status" value="1"/>
</dbReference>
<evidence type="ECO:0000256" key="13">
    <source>
        <dbReference type="ARBA" id="ARBA00023128"/>
    </source>
</evidence>
<evidence type="ECO:0000256" key="1">
    <source>
        <dbReference type="ARBA" id="ARBA00001974"/>
    </source>
</evidence>
<keyword evidence="9" id="KW-0274">FAD</keyword>
<dbReference type="Gene3D" id="3.50.50.60">
    <property type="entry name" value="FAD/NAD(P)-binding domain"/>
    <property type="match status" value="1"/>
</dbReference>
<dbReference type="CTD" id="20199126"/>
<dbReference type="KEGG" id="hro:HELRODRAFT_161330"/>
<evidence type="ECO:0000256" key="7">
    <source>
        <dbReference type="ARBA" id="ARBA00022723"/>
    </source>
</evidence>
<gene>
    <name evidence="16" type="primary">20199126</name>
    <name evidence="15" type="ORF">HELRODRAFT_161330</name>
</gene>
<dbReference type="GO" id="GO:0006072">
    <property type="term" value="P:glycerol-3-phosphate metabolic process"/>
    <property type="evidence" value="ECO:0000318"/>
    <property type="project" value="GO_Central"/>
</dbReference>
<dbReference type="Pfam" id="PF16901">
    <property type="entry name" value="DAO_C"/>
    <property type="match status" value="1"/>
</dbReference>
<dbReference type="PANTHER" id="PTHR11985:SF15">
    <property type="entry name" value="GLYCEROL-3-PHOSPHATE DEHYDROGENASE, MITOCHONDRIAL"/>
    <property type="match status" value="1"/>
</dbReference>
<dbReference type="EMBL" id="KB096742">
    <property type="protein sequence ID" value="ESO02098.1"/>
    <property type="molecule type" value="Genomic_DNA"/>
</dbReference>
<evidence type="ECO:0000256" key="8">
    <source>
        <dbReference type="ARBA" id="ARBA00022737"/>
    </source>
</evidence>
<dbReference type="EnsemblMetazoa" id="HelroT161330">
    <property type="protein sequence ID" value="HelroP161330"/>
    <property type="gene ID" value="HelroG161330"/>
</dbReference>
<evidence type="ECO:0000313" key="16">
    <source>
        <dbReference type="EnsemblMetazoa" id="HelroP161330"/>
    </source>
</evidence>
<proteinExistence type="inferred from homology"/>
<evidence type="ECO:0000313" key="15">
    <source>
        <dbReference type="EMBL" id="ESO02098.1"/>
    </source>
</evidence>
<dbReference type="InParanoid" id="T1ERC6"/>
<dbReference type="AlphaFoldDB" id="T1ERC6"/>
<comment type="pathway">
    <text evidence="3">Polyol metabolism; glycerol degradation.</text>
</comment>
<evidence type="ECO:0000256" key="2">
    <source>
        <dbReference type="ARBA" id="ARBA00004173"/>
    </source>
</evidence>
<dbReference type="InterPro" id="IPR038299">
    <property type="entry name" value="DAO_C_sf"/>
</dbReference>
<comment type="subcellular location">
    <subcellularLocation>
        <location evidence="2">Mitochondrion</location>
    </subcellularLocation>
</comment>
<evidence type="ECO:0000256" key="12">
    <source>
        <dbReference type="ARBA" id="ARBA00023002"/>
    </source>
</evidence>
<dbReference type="InterPro" id="IPR002048">
    <property type="entry name" value="EF_hand_dom"/>
</dbReference>
<keyword evidence="6" id="KW-0285">Flavoprotein</keyword>
<dbReference type="EC" id="1.1.5.3" evidence="5"/>
<keyword evidence="11" id="KW-0809">Transit peptide</keyword>
<dbReference type="HOGENOM" id="CLU_015740_3_1_1"/>
<keyword evidence="12" id="KW-0560">Oxidoreductase</keyword>
<comment type="similarity">
    <text evidence="4">Belongs to the FAD-dependent glycerol-3-phosphate dehydrogenase family.</text>
</comment>
<evidence type="ECO:0000256" key="6">
    <source>
        <dbReference type="ARBA" id="ARBA00022630"/>
    </source>
</evidence>
<evidence type="ECO:0000256" key="5">
    <source>
        <dbReference type="ARBA" id="ARBA00013029"/>
    </source>
</evidence>